<keyword evidence="2 4" id="KW-0349">Heme</keyword>
<keyword evidence="3 4" id="KW-0503">Monooxygenase</keyword>
<dbReference type="PRINTS" id="PR00385">
    <property type="entry name" value="P450"/>
</dbReference>
<accession>A0ABW3HRY1</accession>
<evidence type="ECO:0000256" key="1">
    <source>
        <dbReference type="ARBA" id="ARBA00010617"/>
    </source>
</evidence>
<proteinExistence type="inferred from homology"/>
<dbReference type="Gene3D" id="1.10.630.10">
    <property type="entry name" value="Cytochrome P450"/>
    <property type="match status" value="1"/>
</dbReference>
<keyword evidence="4" id="KW-0408">Iron</keyword>
<protein>
    <submittedName>
        <fullName evidence="5">Cytochrome P450</fullName>
    </submittedName>
</protein>
<dbReference type="Proteomes" id="UP001596989">
    <property type="component" value="Unassembled WGS sequence"/>
</dbReference>
<dbReference type="InterPro" id="IPR002397">
    <property type="entry name" value="Cyt_P450_B"/>
</dbReference>
<keyword evidence="6" id="KW-1185">Reference proteome</keyword>
<evidence type="ECO:0000256" key="3">
    <source>
        <dbReference type="ARBA" id="ARBA00023033"/>
    </source>
</evidence>
<evidence type="ECO:0000313" key="5">
    <source>
        <dbReference type="EMBL" id="MFD0960240.1"/>
    </source>
</evidence>
<evidence type="ECO:0000256" key="4">
    <source>
        <dbReference type="RuleBase" id="RU000461"/>
    </source>
</evidence>
<dbReference type="InterPro" id="IPR036396">
    <property type="entry name" value="Cyt_P450_sf"/>
</dbReference>
<dbReference type="PANTHER" id="PTHR46696">
    <property type="entry name" value="P450, PUTATIVE (EUROFUNG)-RELATED"/>
    <property type="match status" value="1"/>
</dbReference>
<evidence type="ECO:0000313" key="6">
    <source>
        <dbReference type="Proteomes" id="UP001596989"/>
    </source>
</evidence>
<dbReference type="PANTHER" id="PTHR46696:SF1">
    <property type="entry name" value="CYTOCHROME P450 YJIB-RELATED"/>
    <property type="match status" value="1"/>
</dbReference>
<dbReference type="SUPFAM" id="SSF48264">
    <property type="entry name" value="Cytochrome P450"/>
    <property type="match status" value="1"/>
</dbReference>
<gene>
    <name evidence="5" type="ORF">ACFQ2I_12665</name>
</gene>
<dbReference type="PRINTS" id="PR00359">
    <property type="entry name" value="BP450"/>
</dbReference>
<comment type="similarity">
    <text evidence="1 4">Belongs to the cytochrome P450 family.</text>
</comment>
<dbReference type="InterPro" id="IPR017972">
    <property type="entry name" value="Cyt_P450_CS"/>
</dbReference>
<dbReference type="CDD" id="cd11032">
    <property type="entry name" value="P450_EryK-like"/>
    <property type="match status" value="1"/>
</dbReference>
<comment type="caution">
    <text evidence="5">The sequence shown here is derived from an EMBL/GenBank/DDBJ whole genome shotgun (WGS) entry which is preliminary data.</text>
</comment>
<sequence length="376" mass="42723">MEWLSTDELIPLNWYRRMRTESPLILAEGGVWSCFSYDAVKAVLTDYEHFSSQFNKERSSKEPIESSVLRIDPPRHKQMRTLVSKVFTPRAIEEMAPHIANIAESLLDDMVDKSDCDFVRDFASPLPIMVIAEMLGIPYQDRDRFKMWSDALVGNDYDHYLLCQEEMSAYFAGIAAERRRHPQQDLISKLVHAQVDGEKLDEVELIGFCILLLVAGNETTTNLISSAMLCLDERPDLYDELAADRTLVPPTVEEVLRYCSPVQAMPRRVAKSTELYGQRLSEGQHVNVWIGSANHDEEVFANPDTFDIRRKPNPHLAFGQGIHYCLGAALARLEAKIALSALLNRNRVVRRDRTVPLERLDSSIVFGVKSLPVAFI</sequence>
<dbReference type="InterPro" id="IPR001128">
    <property type="entry name" value="Cyt_P450"/>
</dbReference>
<organism evidence="5 6">
    <name type="scientific">Paenibacillus chungangensis</name>
    <dbReference type="NCBI Taxonomy" id="696535"/>
    <lineage>
        <taxon>Bacteria</taxon>
        <taxon>Bacillati</taxon>
        <taxon>Bacillota</taxon>
        <taxon>Bacilli</taxon>
        <taxon>Bacillales</taxon>
        <taxon>Paenibacillaceae</taxon>
        <taxon>Paenibacillus</taxon>
    </lineage>
</organism>
<reference evidence="6" key="1">
    <citation type="journal article" date="2019" name="Int. J. Syst. Evol. Microbiol.">
        <title>The Global Catalogue of Microorganisms (GCM) 10K type strain sequencing project: providing services to taxonomists for standard genome sequencing and annotation.</title>
        <authorList>
            <consortium name="The Broad Institute Genomics Platform"/>
            <consortium name="The Broad Institute Genome Sequencing Center for Infectious Disease"/>
            <person name="Wu L."/>
            <person name="Ma J."/>
        </authorList>
    </citation>
    <scope>NUCLEOTIDE SEQUENCE [LARGE SCALE GENOMIC DNA]</scope>
    <source>
        <strain evidence="6">CCUG 59129</strain>
    </source>
</reference>
<dbReference type="PROSITE" id="PS00086">
    <property type="entry name" value="CYTOCHROME_P450"/>
    <property type="match status" value="1"/>
</dbReference>
<keyword evidence="4" id="KW-0479">Metal-binding</keyword>
<keyword evidence="4" id="KW-0560">Oxidoreductase</keyword>
<name>A0ABW3HRY1_9BACL</name>
<dbReference type="RefSeq" id="WP_377564652.1">
    <property type="nucleotide sequence ID" value="NZ_JBHTJZ010000017.1"/>
</dbReference>
<dbReference type="Pfam" id="PF00067">
    <property type="entry name" value="p450"/>
    <property type="match status" value="1"/>
</dbReference>
<dbReference type="EMBL" id="JBHTJZ010000017">
    <property type="protein sequence ID" value="MFD0960240.1"/>
    <property type="molecule type" value="Genomic_DNA"/>
</dbReference>
<evidence type="ECO:0000256" key="2">
    <source>
        <dbReference type="ARBA" id="ARBA00022617"/>
    </source>
</evidence>